<evidence type="ECO:0000256" key="1">
    <source>
        <dbReference type="SAM" id="MobiDB-lite"/>
    </source>
</evidence>
<dbReference type="Gene3D" id="1.20.58.2220">
    <property type="entry name" value="Formin, FH2 domain"/>
    <property type="match status" value="1"/>
</dbReference>
<feature type="domain" description="FH2" evidence="2">
    <location>
        <begin position="1"/>
        <end position="239"/>
    </location>
</feature>
<evidence type="ECO:0000313" key="3">
    <source>
        <dbReference type="Proteomes" id="UP000252040"/>
    </source>
</evidence>
<sequence>MWASLSSPDAEVVEPDFSSIERLFSFPVAKPKEQAVAPARKEPKEITFLDSKKSLNLNIFLKQFRCSNEEVTAMIRAGDTTKFDVEVLKQLRKLLPEKHEVEHLRSFTEDWARLASADQFYLLLLDIPCYQLRVDCMLLCEGSAAVLDMVRPKAQLLLAACEGEWGTWLGADRSWGRPSGCGGAWGTNLPLPVDHRPVLKPEPCMHSRVPTPTHVHAHTRAPLSLSEESPATGQGHGRA</sequence>
<dbReference type="AlphaFoldDB" id="A0A341CJS4"/>
<keyword evidence="3" id="KW-1185">Reference proteome</keyword>
<proteinExistence type="predicted"/>
<evidence type="ECO:0000313" key="4">
    <source>
        <dbReference type="RefSeq" id="XP_024615076.1"/>
    </source>
</evidence>
<name>A0A341CJS4_NEOAA</name>
<dbReference type="Pfam" id="PF02181">
    <property type="entry name" value="FH2"/>
    <property type="match status" value="1"/>
</dbReference>
<dbReference type="PANTHER" id="PTHR46345:SF5">
    <property type="entry name" value="INVERTED FORMIN-2"/>
    <property type="match status" value="1"/>
</dbReference>
<dbReference type="SUPFAM" id="SSF101447">
    <property type="entry name" value="Formin homology 2 domain (FH2 domain)"/>
    <property type="match status" value="1"/>
</dbReference>
<organism evidence="3 4">
    <name type="scientific">Neophocaena asiaeorientalis asiaeorientalis</name>
    <name type="common">Yangtze finless porpoise</name>
    <name type="synonym">Neophocaena phocaenoides subsp. asiaeorientalis</name>
    <dbReference type="NCBI Taxonomy" id="1706337"/>
    <lineage>
        <taxon>Eukaryota</taxon>
        <taxon>Metazoa</taxon>
        <taxon>Chordata</taxon>
        <taxon>Craniata</taxon>
        <taxon>Vertebrata</taxon>
        <taxon>Euteleostomi</taxon>
        <taxon>Mammalia</taxon>
        <taxon>Eutheria</taxon>
        <taxon>Laurasiatheria</taxon>
        <taxon>Artiodactyla</taxon>
        <taxon>Whippomorpha</taxon>
        <taxon>Cetacea</taxon>
        <taxon>Odontoceti</taxon>
        <taxon>Phocoenidae</taxon>
        <taxon>Neophocaena</taxon>
    </lineage>
</organism>
<feature type="region of interest" description="Disordered" evidence="1">
    <location>
        <begin position="212"/>
        <end position="239"/>
    </location>
</feature>
<gene>
    <name evidence="4" type="primary">LOC112409297</name>
</gene>
<accession>A0A341CJS4</accession>
<protein>
    <submittedName>
        <fullName evidence="4">Inverted formin-2-like isoform X2</fullName>
    </submittedName>
</protein>
<reference evidence="4" key="1">
    <citation type="submission" date="2025-08" db="UniProtKB">
        <authorList>
            <consortium name="RefSeq"/>
        </authorList>
    </citation>
    <scope>IDENTIFICATION</scope>
    <source>
        <tissue evidence="4">Meat</tissue>
    </source>
</reference>
<dbReference type="InterPro" id="IPR015425">
    <property type="entry name" value="FH2_Formin"/>
</dbReference>
<dbReference type="Proteomes" id="UP000252040">
    <property type="component" value="Unplaced"/>
</dbReference>
<dbReference type="InterPro" id="IPR042201">
    <property type="entry name" value="FH2_Formin_sf"/>
</dbReference>
<dbReference type="RefSeq" id="XP_024615076.1">
    <property type="nucleotide sequence ID" value="XM_024759308.1"/>
</dbReference>
<evidence type="ECO:0000259" key="2">
    <source>
        <dbReference type="PROSITE" id="PS51444"/>
    </source>
</evidence>
<dbReference type="PANTHER" id="PTHR46345">
    <property type="entry name" value="INVERTED FORMIN-2"/>
    <property type="match status" value="1"/>
</dbReference>
<dbReference type="GeneID" id="112409297"/>
<dbReference type="PROSITE" id="PS51444">
    <property type="entry name" value="FH2"/>
    <property type="match status" value="1"/>
</dbReference>